<gene>
    <name evidence="1" type="ORF">GIB67_021691</name>
</gene>
<keyword evidence="2" id="KW-1185">Reference proteome</keyword>
<accession>A0A7J7LLY4</accession>
<organism evidence="1 2">
    <name type="scientific">Kingdonia uniflora</name>
    <dbReference type="NCBI Taxonomy" id="39325"/>
    <lineage>
        <taxon>Eukaryota</taxon>
        <taxon>Viridiplantae</taxon>
        <taxon>Streptophyta</taxon>
        <taxon>Embryophyta</taxon>
        <taxon>Tracheophyta</taxon>
        <taxon>Spermatophyta</taxon>
        <taxon>Magnoliopsida</taxon>
        <taxon>Ranunculales</taxon>
        <taxon>Circaeasteraceae</taxon>
        <taxon>Kingdonia</taxon>
    </lineage>
</organism>
<dbReference type="EMBL" id="JACGCM010002198">
    <property type="protein sequence ID" value="KAF6143681.1"/>
    <property type="molecule type" value="Genomic_DNA"/>
</dbReference>
<comment type="caution">
    <text evidence="1">The sequence shown here is derived from an EMBL/GenBank/DDBJ whole genome shotgun (WGS) entry which is preliminary data.</text>
</comment>
<reference evidence="1 2" key="1">
    <citation type="journal article" date="2020" name="IScience">
        <title>Genome Sequencing of the Endangered Kingdonia uniflora (Circaeasteraceae, Ranunculales) Reveals Potential Mechanisms of Evolutionary Specialization.</title>
        <authorList>
            <person name="Sun Y."/>
            <person name="Deng T."/>
            <person name="Zhang A."/>
            <person name="Moore M.J."/>
            <person name="Landis J.B."/>
            <person name="Lin N."/>
            <person name="Zhang H."/>
            <person name="Zhang X."/>
            <person name="Huang J."/>
            <person name="Zhang X."/>
            <person name="Sun H."/>
            <person name="Wang H."/>
        </authorList>
    </citation>
    <scope>NUCLEOTIDE SEQUENCE [LARGE SCALE GENOMIC DNA]</scope>
    <source>
        <strain evidence="1">TB1705</strain>
        <tissue evidence="1">Leaf</tissue>
    </source>
</reference>
<name>A0A7J7LLY4_9MAGN</name>
<dbReference type="OrthoDB" id="76388at2759"/>
<dbReference type="AlphaFoldDB" id="A0A7J7LLY4"/>
<protein>
    <submittedName>
        <fullName evidence="1">Uncharacterized protein</fullName>
    </submittedName>
</protein>
<evidence type="ECO:0000313" key="2">
    <source>
        <dbReference type="Proteomes" id="UP000541444"/>
    </source>
</evidence>
<evidence type="ECO:0000313" key="1">
    <source>
        <dbReference type="EMBL" id="KAF6143681.1"/>
    </source>
</evidence>
<proteinExistence type="predicted"/>
<sequence length="65" mass="7287">MTFSEVMDFNNKQSAIVGFDPVIVSMCPYAGTSWIGYDGPMSITLKIWVHSGLRTSWVLLLGCKW</sequence>
<dbReference type="Proteomes" id="UP000541444">
    <property type="component" value="Unassembled WGS sequence"/>
</dbReference>